<evidence type="ECO:0000256" key="2">
    <source>
        <dbReference type="ARBA" id="ARBA00007866"/>
    </source>
</evidence>
<dbReference type="AlphaFoldDB" id="A0A2W5VRP1"/>
<protein>
    <recommendedName>
        <fullName evidence="3">cytochrome-c oxidase</fullName>
        <ecNumber evidence="3">7.1.1.9</ecNumber>
    </recommendedName>
</protein>
<sequence length="238" mass="26733">MIDKYVESASTFSGDIDHLILIVTGIVGFWWLLAEAVFFYFIVRYTAQEGVRAKYVAGEDAKEKRWVAIPHYATLVFDVFIIVSAIRVWQEVKQTMPQADATVRVIAQQWAWTFVHPGADGKLDTADDIRLVDELHVEKGKTYHFELQSRDVLHSFSIPVFRLKQDIVPGRTIRGWFKATQSGGFDIQCTEICGIGHALMPARVLIHTSEDYAAWVLSQTPATAALTPSATEQTGGMR</sequence>
<evidence type="ECO:0000256" key="5">
    <source>
        <dbReference type="ARBA" id="ARBA00022692"/>
    </source>
</evidence>
<keyword evidence="9 12" id="KW-1133">Transmembrane helix</keyword>
<comment type="similarity">
    <text evidence="2">Belongs to the cytochrome c oxidase subunit 2 family.</text>
</comment>
<evidence type="ECO:0000256" key="1">
    <source>
        <dbReference type="ARBA" id="ARBA00004141"/>
    </source>
</evidence>
<dbReference type="SUPFAM" id="SSF49503">
    <property type="entry name" value="Cupredoxins"/>
    <property type="match status" value="1"/>
</dbReference>
<evidence type="ECO:0000313" key="15">
    <source>
        <dbReference type="Proteomes" id="UP000249061"/>
    </source>
</evidence>
<dbReference type="GO" id="GO:0016020">
    <property type="term" value="C:membrane"/>
    <property type="evidence" value="ECO:0007669"/>
    <property type="project" value="UniProtKB-SubCell"/>
</dbReference>
<dbReference type="InterPro" id="IPR001505">
    <property type="entry name" value="Copper_CuA"/>
</dbReference>
<evidence type="ECO:0000256" key="10">
    <source>
        <dbReference type="ARBA" id="ARBA00023008"/>
    </source>
</evidence>
<dbReference type="EC" id="7.1.1.9" evidence="3"/>
<dbReference type="InterPro" id="IPR045187">
    <property type="entry name" value="CcO_II"/>
</dbReference>
<dbReference type="PANTHER" id="PTHR22888:SF9">
    <property type="entry name" value="CYTOCHROME C OXIDASE SUBUNIT 2"/>
    <property type="match status" value="1"/>
</dbReference>
<comment type="subcellular location">
    <subcellularLocation>
        <location evidence="1">Membrane</location>
        <topology evidence="1">Multi-pass membrane protein</topology>
    </subcellularLocation>
</comment>
<dbReference type="Proteomes" id="UP000249061">
    <property type="component" value="Unassembled WGS sequence"/>
</dbReference>
<organism evidence="14 15">
    <name type="scientific">Archangium gephyra</name>
    <dbReference type="NCBI Taxonomy" id="48"/>
    <lineage>
        <taxon>Bacteria</taxon>
        <taxon>Pseudomonadati</taxon>
        <taxon>Myxococcota</taxon>
        <taxon>Myxococcia</taxon>
        <taxon>Myxococcales</taxon>
        <taxon>Cystobacterineae</taxon>
        <taxon>Archangiaceae</taxon>
        <taxon>Archangium</taxon>
    </lineage>
</organism>
<evidence type="ECO:0000313" key="14">
    <source>
        <dbReference type="EMBL" id="PZR13221.1"/>
    </source>
</evidence>
<dbReference type="PROSITE" id="PS00078">
    <property type="entry name" value="COX2"/>
    <property type="match status" value="1"/>
</dbReference>
<feature type="domain" description="Cytochrome oxidase subunit II copper A binding" evidence="13">
    <location>
        <begin position="98"/>
        <end position="218"/>
    </location>
</feature>
<evidence type="ECO:0000256" key="4">
    <source>
        <dbReference type="ARBA" id="ARBA00022448"/>
    </source>
</evidence>
<dbReference type="Pfam" id="PF00116">
    <property type="entry name" value="COX2"/>
    <property type="match status" value="1"/>
</dbReference>
<evidence type="ECO:0000256" key="3">
    <source>
        <dbReference type="ARBA" id="ARBA00012949"/>
    </source>
</evidence>
<dbReference type="CDD" id="cd13919">
    <property type="entry name" value="CuRO_HCO_II_like_5"/>
    <property type="match status" value="1"/>
</dbReference>
<evidence type="ECO:0000256" key="9">
    <source>
        <dbReference type="ARBA" id="ARBA00022989"/>
    </source>
</evidence>
<dbReference type="Gene3D" id="1.10.287.90">
    <property type="match status" value="1"/>
</dbReference>
<feature type="transmembrane region" description="Helical" evidence="12">
    <location>
        <begin position="20"/>
        <end position="43"/>
    </location>
</feature>
<evidence type="ECO:0000259" key="13">
    <source>
        <dbReference type="PROSITE" id="PS50857"/>
    </source>
</evidence>
<dbReference type="Gene3D" id="2.60.40.420">
    <property type="entry name" value="Cupredoxins - blue copper proteins"/>
    <property type="match status" value="1"/>
</dbReference>
<dbReference type="InterPro" id="IPR036257">
    <property type="entry name" value="Cyt_c_oxidase_su2_TM_sf"/>
</dbReference>
<keyword evidence="8" id="KW-0249">Electron transport</keyword>
<keyword evidence="5 12" id="KW-0812">Transmembrane</keyword>
<dbReference type="PROSITE" id="PS50857">
    <property type="entry name" value="COX2_CUA"/>
    <property type="match status" value="1"/>
</dbReference>
<evidence type="ECO:0000256" key="8">
    <source>
        <dbReference type="ARBA" id="ARBA00022982"/>
    </source>
</evidence>
<evidence type="ECO:0000256" key="12">
    <source>
        <dbReference type="SAM" id="Phobius"/>
    </source>
</evidence>
<keyword evidence="7" id="KW-1278">Translocase</keyword>
<reference evidence="14 15" key="1">
    <citation type="submission" date="2017-08" db="EMBL/GenBank/DDBJ databases">
        <title>Infants hospitalized years apart are colonized by the same room-sourced microbial strains.</title>
        <authorList>
            <person name="Brooks B."/>
            <person name="Olm M.R."/>
            <person name="Firek B.A."/>
            <person name="Baker R."/>
            <person name="Thomas B.C."/>
            <person name="Morowitz M.J."/>
            <person name="Banfield J.F."/>
        </authorList>
    </citation>
    <scope>NUCLEOTIDE SEQUENCE [LARGE SCALE GENOMIC DNA]</scope>
    <source>
        <strain evidence="14">S2_003_000_R2_14</strain>
    </source>
</reference>
<comment type="caution">
    <text evidence="14">The sequence shown here is derived from an EMBL/GenBank/DDBJ whole genome shotgun (WGS) entry which is preliminary data.</text>
</comment>
<dbReference type="GO" id="GO:0005507">
    <property type="term" value="F:copper ion binding"/>
    <property type="evidence" value="ECO:0007669"/>
    <property type="project" value="InterPro"/>
</dbReference>
<keyword evidence="6" id="KW-0479">Metal-binding</keyword>
<dbReference type="PANTHER" id="PTHR22888">
    <property type="entry name" value="CYTOCHROME C OXIDASE, SUBUNIT II"/>
    <property type="match status" value="1"/>
</dbReference>
<keyword evidence="10" id="KW-0186">Copper</keyword>
<evidence type="ECO:0000256" key="7">
    <source>
        <dbReference type="ARBA" id="ARBA00022967"/>
    </source>
</evidence>
<feature type="transmembrane region" description="Helical" evidence="12">
    <location>
        <begin position="72"/>
        <end position="89"/>
    </location>
</feature>
<dbReference type="GO" id="GO:0004129">
    <property type="term" value="F:cytochrome-c oxidase activity"/>
    <property type="evidence" value="ECO:0007669"/>
    <property type="project" value="UniProtKB-EC"/>
</dbReference>
<accession>A0A2W5VRP1</accession>
<keyword evidence="11 12" id="KW-0472">Membrane</keyword>
<keyword evidence="4" id="KW-0813">Transport</keyword>
<name>A0A2W5VRP1_9BACT</name>
<evidence type="ECO:0000256" key="6">
    <source>
        <dbReference type="ARBA" id="ARBA00022723"/>
    </source>
</evidence>
<dbReference type="InterPro" id="IPR002429">
    <property type="entry name" value="CcO_II-like_C"/>
</dbReference>
<proteinExistence type="inferred from homology"/>
<gene>
    <name evidence="14" type="ORF">DI536_13110</name>
</gene>
<dbReference type="EMBL" id="QFQP01000010">
    <property type="protein sequence ID" value="PZR13221.1"/>
    <property type="molecule type" value="Genomic_DNA"/>
</dbReference>
<evidence type="ECO:0000256" key="11">
    <source>
        <dbReference type="ARBA" id="ARBA00023136"/>
    </source>
</evidence>
<dbReference type="InterPro" id="IPR008972">
    <property type="entry name" value="Cupredoxin"/>
</dbReference>
<dbReference type="GO" id="GO:0042773">
    <property type="term" value="P:ATP synthesis coupled electron transport"/>
    <property type="evidence" value="ECO:0007669"/>
    <property type="project" value="TreeGrafter"/>
</dbReference>